<keyword evidence="3" id="KW-1185">Reference proteome</keyword>
<evidence type="ECO:0000313" key="3">
    <source>
        <dbReference type="Proteomes" id="UP000807342"/>
    </source>
</evidence>
<evidence type="ECO:0000313" key="2">
    <source>
        <dbReference type="EMBL" id="KAF9440352.1"/>
    </source>
</evidence>
<evidence type="ECO:0000256" key="1">
    <source>
        <dbReference type="SAM" id="MobiDB-lite"/>
    </source>
</evidence>
<dbReference type="OrthoDB" id="3237291at2759"/>
<dbReference type="AlphaFoldDB" id="A0A9P5WZ16"/>
<accession>A0A9P5WZ16</accession>
<feature type="non-terminal residue" evidence="2">
    <location>
        <position position="107"/>
    </location>
</feature>
<comment type="caution">
    <text evidence="2">The sequence shown here is derived from an EMBL/GenBank/DDBJ whole genome shotgun (WGS) entry which is preliminary data.</text>
</comment>
<protein>
    <submittedName>
        <fullName evidence="2">Uncharacterized protein</fullName>
    </submittedName>
</protein>
<name>A0A9P5WZ16_9AGAR</name>
<dbReference type="EMBL" id="MU152601">
    <property type="protein sequence ID" value="KAF9440352.1"/>
    <property type="molecule type" value="Genomic_DNA"/>
</dbReference>
<sequence length="107" mass="11689">MDDVSHSNPCLNIIFKGAGPARKPQRAHRRSPAAHRLKCLYRPTFCLPYTSHQGTAPTSTSALREKIARFEKKSGVPVPCGSFGLGAPPPVDGHPRCQNELYGNRLP</sequence>
<dbReference type="Proteomes" id="UP000807342">
    <property type="component" value="Unassembled WGS sequence"/>
</dbReference>
<organism evidence="2 3">
    <name type="scientific">Macrolepiota fuliginosa MF-IS2</name>
    <dbReference type="NCBI Taxonomy" id="1400762"/>
    <lineage>
        <taxon>Eukaryota</taxon>
        <taxon>Fungi</taxon>
        <taxon>Dikarya</taxon>
        <taxon>Basidiomycota</taxon>
        <taxon>Agaricomycotina</taxon>
        <taxon>Agaricomycetes</taxon>
        <taxon>Agaricomycetidae</taxon>
        <taxon>Agaricales</taxon>
        <taxon>Agaricineae</taxon>
        <taxon>Agaricaceae</taxon>
        <taxon>Macrolepiota</taxon>
    </lineage>
</organism>
<reference evidence="2" key="1">
    <citation type="submission" date="2020-11" db="EMBL/GenBank/DDBJ databases">
        <authorList>
            <consortium name="DOE Joint Genome Institute"/>
            <person name="Ahrendt S."/>
            <person name="Riley R."/>
            <person name="Andreopoulos W."/>
            <person name="Labutti K."/>
            <person name="Pangilinan J."/>
            <person name="Ruiz-Duenas F.J."/>
            <person name="Barrasa J.M."/>
            <person name="Sanchez-Garcia M."/>
            <person name="Camarero S."/>
            <person name="Miyauchi S."/>
            <person name="Serrano A."/>
            <person name="Linde D."/>
            <person name="Babiker R."/>
            <person name="Drula E."/>
            <person name="Ayuso-Fernandez I."/>
            <person name="Pacheco R."/>
            <person name="Padilla G."/>
            <person name="Ferreira P."/>
            <person name="Barriuso J."/>
            <person name="Kellner H."/>
            <person name="Castanera R."/>
            <person name="Alfaro M."/>
            <person name="Ramirez L."/>
            <person name="Pisabarro A.G."/>
            <person name="Kuo A."/>
            <person name="Tritt A."/>
            <person name="Lipzen A."/>
            <person name="He G."/>
            <person name="Yan M."/>
            <person name="Ng V."/>
            <person name="Cullen D."/>
            <person name="Martin F."/>
            <person name="Rosso M.-N."/>
            <person name="Henrissat B."/>
            <person name="Hibbett D."/>
            <person name="Martinez A.T."/>
            <person name="Grigoriev I.V."/>
        </authorList>
    </citation>
    <scope>NUCLEOTIDE SEQUENCE</scope>
    <source>
        <strain evidence="2">MF-IS2</strain>
    </source>
</reference>
<feature type="region of interest" description="Disordered" evidence="1">
    <location>
        <begin position="85"/>
        <end position="107"/>
    </location>
</feature>
<gene>
    <name evidence="2" type="ORF">P691DRAFT_822110</name>
</gene>
<proteinExistence type="predicted"/>